<dbReference type="RefSeq" id="WP_110940346.1">
    <property type="nucleotide sequence ID" value="NZ_FQZV01000012.1"/>
</dbReference>
<keyword evidence="3" id="KW-1185">Reference proteome</keyword>
<feature type="transmembrane region" description="Helical" evidence="1">
    <location>
        <begin position="6"/>
        <end position="22"/>
    </location>
</feature>
<dbReference type="AlphaFoldDB" id="A0A1M6FU43"/>
<evidence type="ECO:0000256" key="1">
    <source>
        <dbReference type="SAM" id="Phobius"/>
    </source>
</evidence>
<accession>A0A1M6FU43</accession>
<gene>
    <name evidence="2" type="ORF">SAMN02745975_01090</name>
</gene>
<name>A0A1M6FU43_9FIRM</name>
<proteinExistence type="predicted"/>
<feature type="transmembrane region" description="Helical" evidence="1">
    <location>
        <begin position="34"/>
        <end position="53"/>
    </location>
</feature>
<keyword evidence="1" id="KW-0812">Transmembrane</keyword>
<evidence type="ECO:0000313" key="3">
    <source>
        <dbReference type="Proteomes" id="UP000184536"/>
    </source>
</evidence>
<evidence type="ECO:0000313" key="2">
    <source>
        <dbReference type="EMBL" id="SHJ01185.1"/>
    </source>
</evidence>
<keyword evidence="1" id="KW-1133">Transmembrane helix</keyword>
<dbReference type="Proteomes" id="UP000184536">
    <property type="component" value="Unassembled WGS sequence"/>
</dbReference>
<organism evidence="2 3">
    <name type="scientific">Geosporobacter subterraneus DSM 17957</name>
    <dbReference type="NCBI Taxonomy" id="1121919"/>
    <lineage>
        <taxon>Bacteria</taxon>
        <taxon>Bacillati</taxon>
        <taxon>Bacillota</taxon>
        <taxon>Clostridia</taxon>
        <taxon>Peptostreptococcales</taxon>
        <taxon>Thermotaleaceae</taxon>
        <taxon>Geosporobacter</taxon>
    </lineage>
</organism>
<dbReference type="EMBL" id="FQZV01000012">
    <property type="protein sequence ID" value="SHJ01185.1"/>
    <property type="molecule type" value="Genomic_DNA"/>
</dbReference>
<sequence length="100" mass="11471">MNRLIPILLMIFMVFGVVTYLLHRFFQKRLWIKYTPALAAIIACFYQVVMIRTGQHTGFEDLARILMGIMLFSGFLGSLTAGLILDFLKRKGMNKKINGI</sequence>
<dbReference type="OrthoDB" id="1957699at2"/>
<keyword evidence="1" id="KW-0472">Membrane</keyword>
<protein>
    <submittedName>
        <fullName evidence="2">Uncharacterized protein</fullName>
    </submittedName>
</protein>
<feature type="transmembrane region" description="Helical" evidence="1">
    <location>
        <begin position="65"/>
        <end position="88"/>
    </location>
</feature>
<reference evidence="3" key="1">
    <citation type="submission" date="2016-11" db="EMBL/GenBank/DDBJ databases">
        <authorList>
            <person name="Varghese N."/>
            <person name="Submissions S."/>
        </authorList>
    </citation>
    <scope>NUCLEOTIDE SEQUENCE [LARGE SCALE GENOMIC DNA]</scope>
    <source>
        <strain evidence="3">DSM 17957</strain>
    </source>
</reference>